<evidence type="ECO:0008006" key="3">
    <source>
        <dbReference type="Google" id="ProtNLM"/>
    </source>
</evidence>
<proteinExistence type="predicted"/>
<name>A0A162WSI6_DIDRA</name>
<accession>A0A162WSI6</accession>
<sequence length="125" mass="13555">MQSELAYRGYTVICVDDAGEFAVLEIPYTDTNTDTNTNTNTTVHGVSIDYRGLLPRPVAEYGAPFSTSSYLNLGFSLGGSVGTYLLSAHDEVLASLDYDGSFFDTLANDTVNAKKPSFDAHAWPR</sequence>
<protein>
    <recommendedName>
        <fullName evidence="3">Hydrolase</fullName>
    </recommendedName>
</protein>
<dbReference type="Proteomes" id="UP000076837">
    <property type="component" value="Unassembled WGS sequence"/>
</dbReference>
<evidence type="ECO:0000313" key="2">
    <source>
        <dbReference type="Proteomes" id="UP000076837"/>
    </source>
</evidence>
<keyword evidence="2" id="KW-1185">Reference proteome</keyword>
<gene>
    <name evidence="1" type="ORF">ST47_g9650</name>
</gene>
<organism evidence="1 2">
    <name type="scientific">Didymella rabiei</name>
    <name type="common">Chickpea ascochyta blight fungus</name>
    <name type="synonym">Mycosphaerella rabiei</name>
    <dbReference type="NCBI Taxonomy" id="5454"/>
    <lineage>
        <taxon>Eukaryota</taxon>
        <taxon>Fungi</taxon>
        <taxon>Dikarya</taxon>
        <taxon>Ascomycota</taxon>
        <taxon>Pezizomycotina</taxon>
        <taxon>Dothideomycetes</taxon>
        <taxon>Pleosporomycetidae</taxon>
        <taxon>Pleosporales</taxon>
        <taxon>Pleosporineae</taxon>
        <taxon>Didymellaceae</taxon>
        <taxon>Ascochyta</taxon>
    </lineage>
</organism>
<reference evidence="1 2" key="1">
    <citation type="journal article" date="2016" name="Sci. Rep.">
        <title>Draft genome sequencing and secretome analysis of fungal phytopathogen Ascochyta rabiei provides insight into the necrotrophic effector repertoire.</title>
        <authorList>
            <person name="Verma S."/>
            <person name="Gazara R.K."/>
            <person name="Nizam S."/>
            <person name="Parween S."/>
            <person name="Chattopadhyay D."/>
            <person name="Verma P.K."/>
        </authorList>
    </citation>
    <scope>NUCLEOTIDE SEQUENCE [LARGE SCALE GENOMIC DNA]</scope>
    <source>
        <strain evidence="1 2">ArDII</strain>
    </source>
</reference>
<dbReference type="EMBL" id="JYNV01000298">
    <property type="protein sequence ID" value="KZM19190.1"/>
    <property type="molecule type" value="Genomic_DNA"/>
</dbReference>
<evidence type="ECO:0000313" key="1">
    <source>
        <dbReference type="EMBL" id="KZM19190.1"/>
    </source>
</evidence>
<comment type="caution">
    <text evidence="1">The sequence shown here is derived from an EMBL/GenBank/DDBJ whole genome shotgun (WGS) entry which is preliminary data.</text>
</comment>
<dbReference type="AlphaFoldDB" id="A0A162WSI6"/>